<dbReference type="EMBL" id="JACHIF010000009">
    <property type="protein sequence ID" value="MBB5039583.1"/>
    <property type="molecule type" value="Genomic_DNA"/>
</dbReference>
<evidence type="ECO:0000313" key="4">
    <source>
        <dbReference type="Proteomes" id="UP000534294"/>
    </source>
</evidence>
<dbReference type="Pfam" id="PF01075">
    <property type="entry name" value="Glyco_transf_9"/>
    <property type="match status" value="1"/>
</dbReference>
<dbReference type="RefSeq" id="WP_184211505.1">
    <property type="nucleotide sequence ID" value="NZ_JACHIF010000009.1"/>
</dbReference>
<dbReference type="SUPFAM" id="SSF53756">
    <property type="entry name" value="UDP-Glycosyltransferase/glycogen phosphorylase"/>
    <property type="match status" value="1"/>
</dbReference>
<organism evidence="3 4">
    <name type="scientific">Prosthecobacter dejongeii</name>
    <dbReference type="NCBI Taxonomy" id="48465"/>
    <lineage>
        <taxon>Bacteria</taxon>
        <taxon>Pseudomonadati</taxon>
        <taxon>Verrucomicrobiota</taxon>
        <taxon>Verrucomicrobiia</taxon>
        <taxon>Verrucomicrobiales</taxon>
        <taxon>Verrucomicrobiaceae</taxon>
        <taxon>Prosthecobacter</taxon>
    </lineage>
</organism>
<dbReference type="GO" id="GO:0009244">
    <property type="term" value="P:lipopolysaccharide core region biosynthetic process"/>
    <property type="evidence" value="ECO:0007669"/>
    <property type="project" value="TreeGrafter"/>
</dbReference>
<gene>
    <name evidence="3" type="ORF">HNQ64_003858</name>
</gene>
<dbReference type="Proteomes" id="UP000534294">
    <property type="component" value="Unassembled WGS sequence"/>
</dbReference>
<protein>
    <submittedName>
        <fullName evidence="3">ADP-heptose:LPS heptosyltransferase</fullName>
    </submittedName>
</protein>
<dbReference type="InterPro" id="IPR051199">
    <property type="entry name" value="LPS_LOS_Heptosyltrfase"/>
</dbReference>
<sequence length="355" mass="39381">MKFEVLDLVNLRRVAIVRCCGLGDVAQMTPLLQQIRQDAPQAVVEIFLNANVASLLEGSIWVDRVHGLPMEDFTATRSAPFLNNLWEKIRQQGTYDALFCLDLAWSRTLLSCRVKAGVRIGFRTESWRPYRPLDFTVTVPLDYARNADHTSLWFLRLWLGSTDMEDHEFGPDLAHLRDFNTDRLPRHVALVPRAGNDLVAGDLKQWPMTAWPKLAELLLARGWQPVVMGRTGDFDMKDMPEGTLDMQGKHSVTGAAKYISRCAGLIGNDSGLYHIALALGTPAVGLFGPTAVARTGPFRAPHGLAMTAPLPCVPCCADRCTVAAEGREEKGRPFCLSSLTPESVCERAIQHFLRS</sequence>
<accession>A0A7W7YNT4</accession>
<dbReference type="AlphaFoldDB" id="A0A7W7YNT4"/>
<dbReference type="InterPro" id="IPR002201">
    <property type="entry name" value="Glyco_trans_9"/>
</dbReference>
<dbReference type="CDD" id="cd03789">
    <property type="entry name" value="GT9_LPS_heptosyltransferase"/>
    <property type="match status" value="1"/>
</dbReference>
<evidence type="ECO:0000256" key="2">
    <source>
        <dbReference type="ARBA" id="ARBA00022679"/>
    </source>
</evidence>
<dbReference type="GO" id="GO:0005829">
    <property type="term" value="C:cytosol"/>
    <property type="evidence" value="ECO:0007669"/>
    <property type="project" value="TreeGrafter"/>
</dbReference>
<dbReference type="GO" id="GO:0008713">
    <property type="term" value="F:ADP-heptose-lipopolysaccharide heptosyltransferase activity"/>
    <property type="evidence" value="ECO:0007669"/>
    <property type="project" value="TreeGrafter"/>
</dbReference>
<evidence type="ECO:0000313" key="3">
    <source>
        <dbReference type="EMBL" id="MBB5039583.1"/>
    </source>
</evidence>
<dbReference type="Gene3D" id="3.40.50.2000">
    <property type="entry name" value="Glycogen Phosphorylase B"/>
    <property type="match status" value="2"/>
</dbReference>
<comment type="caution">
    <text evidence="3">The sequence shown here is derived from an EMBL/GenBank/DDBJ whole genome shotgun (WGS) entry which is preliminary data.</text>
</comment>
<reference evidence="3 4" key="1">
    <citation type="submission" date="2020-08" db="EMBL/GenBank/DDBJ databases">
        <title>Genomic Encyclopedia of Type Strains, Phase IV (KMG-IV): sequencing the most valuable type-strain genomes for metagenomic binning, comparative biology and taxonomic classification.</title>
        <authorList>
            <person name="Goeker M."/>
        </authorList>
    </citation>
    <scope>NUCLEOTIDE SEQUENCE [LARGE SCALE GENOMIC DNA]</scope>
    <source>
        <strain evidence="3 4">DSM 12251</strain>
    </source>
</reference>
<keyword evidence="1" id="KW-0328">Glycosyltransferase</keyword>
<proteinExistence type="predicted"/>
<keyword evidence="4" id="KW-1185">Reference proteome</keyword>
<keyword evidence="2 3" id="KW-0808">Transferase</keyword>
<dbReference type="PANTHER" id="PTHR30160">
    <property type="entry name" value="TETRAACYLDISACCHARIDE 4'-KINASE-RELATED"/>
    <property type="match status" value="1"/>
</dbReference>
<name>A0A7W7YNT4_9BACT</name>
<evidence type="ECO:0000256" key="1">
    <source>
        <dbReference type="ARBA" id="ARBA00022676"/>
    </source>
</evidence>